<evidence type="ECO:0000256" key="1">
    <source>
        <dbReference type="ARBA" id="ARBA00023122"/>
    </source>
</evidence>
<proteinExistence type="predicted"/>
<dbReference type="SUPFAM" id="SSF54631">
    <property type="entry name" value="CBS-domain pair"/>
    <property type="match status" value="1"/>
</dbReference>
<evidence type="ECO:0000313" key="3">
    <source>
        <dbReference type="EMBL" id="WOH36495.1"/>
    </source>
</evidence>
<evidence type="ECO:0000259" key="2">
    <source>
        <dbReference type="SMART" id="SM00116"/>
    </source>
</evidence>
<dbReference type="EMBL" id="CP136600">
    <property type="protein sequence ID" value="WOH36495.1"/>
    <property type="molecule type" value="Genomic_DNA"/>
</dbReference>
<dbReference type="Gene3D" id="3.10.580.10">
    <property type="entry name" value="CBS-domain"/>
    <property type="match status" value="1"/>
</dbReference>
<dbReference type="InterPro" id="IPR046342">
    <property type="entry name" value="CBS_dom_sf"/>
</dbReference>
<keyword evidence="4" id="KW-1185">Reference proteome</keyword>
<keyword evidence="1" id="KW-0129">CBS domain</keyword>
<feature type="domain" description="CBS" evidence="2">
    <location>
        <begin position="27"/>
        <end position="75"/>
    </location>
</feature>
<reference evidence="3 4" key="1">
    <citation type="submission" date="2023-09" db="EMBL/GenBank/DDBJ databases">
        <authorList>
            <person name="Qi X."/>
        </authorList>
    </citation>
    <scope>NUCLEOTIDE SEQUENCE [LARGE SCALE GENOMIC DNA]</scope>
    <source>
        <strain evidence="3 4">S1-1</strain>
    </source>
</reference>
<sequence>MGSQALSNSTALSELSNFSLTDIISKNVLTVYEGWSVKRLASFFVKHRISGAPVIAADDELVGVVTQSDVIRFESRTPTEVEMQRLAKFYCGPYGGELSDAEVSRLQDKANEYCTVNSIMTHEVLSLDSSSSVSDTCSMITKHDIHRIFITENNCLVGVVTAMDILKKLSSQ</sequence>
<dbReference type="InterPro" id="IPR000644">
    <property type="entry name" value="CBS_dom"/>
</dbReference>
<dbReference type="Proteomes" id="UP001301442">
    <property type="component" value="Chromosome"/>
</dbReference>
<evidence type="ECO:0000313" key="4">
    <source>
        <dbReference type="Proteomes" id="UP001301442"/>
    </source>
</evidence>
<gene>
    <name evidence="3" type="ORF">RI844_14100</name>
</gene>
<organism evidence="3 4">
    <name type="scientific">Thalassotalea fonticola</name>
    <dbReference type="NCBI Taxonomy" id="3065649"/>
    <lineage>
        <taxon>Bacteria</taxon>
        <taxon>Pseudomonadati</taxon>
        <taxon>Pseudomonadota</taxon>
        <taxon>Gammaproteobacteria</taxon>
        <taxon>Alteromonadales</taxon>
        <taxon>Colwelliaceae</taxon>
        <taxon>Thalassotalea</taxon>
    </lineage>
</organism>
<dbReference type="PANTHER" id="PTHR43080">
    <property type="entry name" value="CBS DOMAIN-CONTAINING PROTEIN CBSX3, MITOCHONDRIAL"/>
    <property type="match status" value="1"/>
</dbReference>
<accession>A0ABZ0GL87</accession>
<name>A0ABZ0GL87_9GAMM</name>
<feature type="domain" description="CBS" evidence="2">
    <location>
        <begin position="123"/>
        <end position="170"/>
    </location>
</feature>
<dbReference type="PANTHER" id="PTHR43080:SF29">
    <property type="entry name" value="OS02G0818000 PROTEIN"/>
    <property type="match status" value="1"/>
</dbReference>
<protein>
    <submittedName>
        <fullName evidence="3">CBS domain-containing protein</fullName>
    </submittedName>
</protein>
<dbReference type="InterPro" id="IPR051257">
    <property type="entry name" value="Diverse_CBS-Domain"/>
</dbReference>
<dbReference type="Pfam" id="PF00571">
    <property type="entry name" value="CBS"/>
    <property type="match status" value="2"/>
</dbReference>
<dbReference type="SMART" id="SM00116">
    <property type="entry name" value="CBS"/>
    <property type="match status" value="2"/>
</dbReference>
<dbReference type="RefSeq" id="WP_348395306.1">
    <property type="nucleotide sequence ID" value="NZ_CP136600.1"/>
</dbReference>